<feature type="region of interest" description="Disordered" evidence="2">
    <location>
        <begin position="24"/>
        <end position="48"/>
    </location>
</feature>
<feature type="region of interest" description="Disordered" evidence="2">
    <location>
        <begin position="288"/>
        <end position="317"/>
    </location>
</feature>
<evidence type="ECO:0000256" key="2">
    <source>
        <dbReference type="SAM" id="MobiDB-lite"/>
    </source>
</evidence>
<gene>
    <name evidence="3" type="ORF">BSAL_93750</name>
</gene>
<organism evidence="3 4">
    <name type="scientific">Bodo saltans</name>
    <name type="common">Flagellated protozoan</name>
    <dbReference type="NCBI Taxonomy" id="75058"/>
    <lineage>
        <taxon>Eukaryota</taxon>
        <taxon>Discoba</taxon>
        <taxon>Euglenozoa</taxon>
        <taxon>Kinetoplastea</taxon>
        <taxon>Metakinetoplastina</taxon>
        <taxon>Eubodonida</taxon>
        <taxon>Bodonidae</taxon>
        <taxon>Bodo</taxon>
    </lineage>
</organism>
<dbReference type="Proteomes" id="UP000051952">
    <property type="component" value="Unassembled WGS sequence"/>
</dbReference>
<keyword evidence="1" id="KW-0175">Coiled coil</keyword>
<evidence type="ECO:0000256" key="1">
    <source>
        <dbReference type="SAM" id="Coils"/>
    </source>
</evidence>
<feature type="compositionally biased region" description="Basic residues" evidence="2">
    <location>
        <begin position="765"/>
        <end position="775"/>
    </location>
</feature>
<reference evidence="4" key="1">
    <citation type="submission" date="2015-09" db="EMBL/GenBank/DDBJ databases">
        <authorList>
            <consortium name="Pathogen Informatics"/>
        </authorList>
    </citation>
    <scope>NUCLEOTIDE SEQUENCE [LARGE SCALE GENOMIC DNA]</scope>
    <source>
        <strain evidence="4">Lake Konstanz</strain>
    </source>
</reference>
<dbReference type="AlphaFoldDB" id="A0A0S4JCE4"/>
<proteinExistence type="predicted"/>
<feature type="compositionally biased region" description="Basic and acidic residues" evidence="2">
    <location>
        <begin position="224"/>
        <end position="249"/>
    </location>
</feature>
<feature type="region of interest" description="Disordered" evidence="2">
    <location>
        <begin position="642"/>
        <end position="677"/>
    </location>
</feature>
<evidence type="ECO:0000313" key="3">
    <source>
        <dbReference type="EMBL" id="CUG86560.1"/>
    </source>
</evidence>
<feature type="compositionally biased region" description="Polar residues" evidence="2">
    <location>
        <begin position="463"/>
        <end position="472"/>
    </location>
</feature>
<feature type="region of interest" description="Disordered" evidence="2">
    <location>
        <begin position="445"/>
        <end position="472"/>
    </location>
</feature>
<dbReference type="VEuPathDB" id="TriTrypDB:BSAL_93750"/>
<feature type="region of interest" description="Disordered" evidence="2">
    <location>
        <begin position="729"/>
        <end position="775"/>
    </location>
</feature>
<accession>A0A0S4JCE4</accession>
<keyword evidence="4" id="KW-1185">Reference proteome</keyword>
<feature type="compositionally biased region" description="Polar residues" evidence="2">
    <location>
        <begin position="445"/>
        <end position="455"/>
    </location>
</feature>
<sequence>MATEPIGGHVSAEAQTPLYYLRGQQHQSDRSSGGNNINTNSGSNSNGMIGAAPIKILSLEEARRIQLRDEHPTYNEFMIDMTLYQEQQSAREVNRKRRETIEKQKERRLAARLKEVDTLVSLPSLKDANGNPVPLDKKAFAWLRQYHPQLADQFTRLIRLSVSVVDSAQQRNVLSNEEVESRVSARELELKNKADEHEKQRMKERQQRVDRLEWFRTEYEKRKTKAEIQRGADEQKLAKETLSDSRQKIEAATARRQQQMEAASRALHEDLLERSNRLQEHQREVIRQENAPAFPSPSFQRRSHHSSANSSRRGIPLRAEEIAAASKARNTERDAQHAEGMLTVQAKAKERADGLRQAQLDAQKKLDALEADRKALTAYQHSAHTTHSKQVIGRCVESLELALKNKQATIDSTEKRIDAAVLRREAASAAVAERARDSAVFTGTKDASSVSNEGTESPRYASSIGNLSPRSSVANMSRIAALQEERESPKKKASSSSRHDVNVLAKATEMDEQKYTASLAALDRAEKEAMNASKRRGEYIDDIAQQRQLRAKHDAKVRERHEKQLEDEMKLRLSKVEAEDGKVRVFIPQPPRLYKGMKVALERPHVSPPRIAKPTSARTRNAQRDAQRTFNGHLSEVKERFQENVTSKRTHTLEAHDQQLHRETAAEESRRSTLRELQYETKRNDVVRHRAADQRVDGAMHERLERTYDHTKLNSVSSRRNEALFAQTARSHDTTVTKQQLAEARRDEVHEREERRVLDDVQQRQQKHQRMFQLQ</sequence>
<evidence type="ECO:0000313" key="4">
    <source>
        <dbReference type="Proteomes" id="UP000051952"/>
    </source>
</evidence>
<protein>
    <submittedName>
        <fullName evidence="3">Uncharacterized protein</fullName>
    </submittedName>
</protein>
<feature type="compositionally biased region" description="Basic and acidic residues" evidence="2">
    <location>
        <begin position="743"/>
        <end position="762"/>
    </location>
</feature>
<feature type="compositionally biased region" description="Low complexity" evidence="2">
    <location>
        <begin position="31"/>
        <end position="48"/>
    </location>
</feature>
<feature type="coiled-coil region" evidence="1">
    <location>
        <begin position="396"/>
        <end position="423"/>
    </location>
</feature>
<name>A0A0S4JCE4_BODSA</name>
<feature type="region of interest" description="Disordered" evidence="2">
    <location>
        <begin position="224"/>
        <end position="264"/>
    </location>
</feature>
<dbReference type="EMBL" id="CYKH01001331">
    <property type="protein sequence ID" value="CUG86560.1"/>
    <property type="molecule type" value="Genomic_DNA"/>
</dbReference>
<feature type="compositionally biased region" description="Basic and acidic residues" evidence="2">
    <location>
        <begin position="651"/>
        <end position="677"/>
    </location>
</feature>